<dbReference type="PRINTS" id="PR00508">
    <property type="entry name" value="S21N4MTFRASE"/>
</dbReference>
<dbReference type="Proteomes" id="UP000319619">
    <property type="component" value="Unassembled WGS sequence"/>
</dbReference>
<reference evidence="6 7" key="1">
    <citation type="submission" date="2017-06" db="EMBL/GenBank/DDBJ databases">
        <title>Novel microbial phyla capable of carbon fixation and sulfur reduction in deep-sea sediments.</title>
        <authorList>
            <person name="Huang J."/>
            <person name="Baker B."/>
            <person name="Wang Y."/>
        </authorList>
    </citation>
    <scope>NUCLEOTIDE SEQUENCE [LARGE SCALE GENOMIC DNA]</scope>
    <source>
        <strain evidence="6">B3_LCP</strain>
    </source>
</reference>
<dbReference type="SUPFAM" id="SSF53335">
    <property type="entry name" value="S-adenosyl-L-methionine-dependent methyltransferases"/>
    <property type="match status" value="1"/>
</dbReference>
<evidence type="ECO:0000256" key="1">
    <source>
        <dbReference type="ARBA" id="ARBA00006594"/>
    </source>
</evidence>
<dbReference type="Gene3D" id="3.40.50.150">
    <property type="entry name" value="Vaccinia Virus protein VP39"/>
    <property type="match status" value="1"/>
</dbReference>
<dbReference type="InterPro" id="IPR002941">
    <property type="entry name" value="DNA_methylase_N4/N6"/>
</dbReference>
<evidence type="ECO:0000313" key="7">
    <source>
        <dbReference type="Proteomes" id="UP000319619"/>
    </source>
</evidence>
<keyword evidence="3 6" id="KW-0808">Transferase</keyword>
<accession>A0A532V1P8</accession>
<evidence type="ECO:0000313" key="6">
    <source>
        <dbReference type="EMBL" id="TKJ41144.1"/>
    </source>
</evidence>
<evidence type="ECO:0000259" key="5">
    <source>
        <dbReference type="Pfam" id="PF01555"/>
    </source>
</evidence>
<dbReference type="GO" id="GO:0008170">
    <property type="term" value="F:N-methyltransferase activity"/>
    <property type="evidence" value="ECO:0007669"/>
    <property type="project" value="InterPro"/>
</dbReference>
<comment type="caution">
    <text evidence="6">The sequence shown here is derived from an EMBL/GenBank/DDBJ whole genome shotgun (WGS) entry which is preliminary data.</text>
</comment>
<proteinExistence type="inferred from homology"/>
<evidence type="ECO:0000256" key="2">
    <source>
        <dbReference type="ARBA" id="ARBA00022603"/>
    </source>
</evidence>
<evidence type="ECO:0000256" key="4">
    <source>
        <dbReference type="RuleBase" id="RU362026"/>
    </source>
</evidence>
<dbReference type="GO" id="GO:0032259">
    <property type="term" value="P:methylation"/>
    <property type="evidence" value="ECO:0007669"/>
    <property type="project" value="UniProtKB-KW"/>
</dbReference>
<dbReference type="GO" id="GO:0003677">
    <property type="term" value="F:DNA binding"/>
    <property type="evidence" value="ECO:0007669"/>
    <property type="project" value="InterPro"/>
</dbReference>
<dbReference type="InterPro" id="IPR002052">
    <property type="entry name" value="DNA_methylase_N6_adenine_CS"/>
</dbReference>
<protein>
    <recommendedName>
        <fullName evidence="4">Methyltransferase</fullName>
        <ecNumber evidence="4">2.1.1.-</ecNumber>
    </recommendedName>
</protein>
<dbReference type="EC" id="2.1.1.-" evidence="4"/>
<evidence type="ECO:0000256" key="3">
    <source>
        <dbReference type="ARBA" id="ARBA00022679"/>
    </source>
</evidence>
<organism evidence="6 7">
    <name type="scientific">candidate division LCP-89 bacterium B3_LCP</name>
    <dbReference type="NCBI Taxonomy" id="2012998"/>
    <lineage>
        <taxon>Bacteria</taxon>
        <taxon>Pseudomonadati</taxon>
        <taxon>Bacteria division LCP-89</taxon>
    </lineage>
</organism>
<keyword evidence="2 6" id="KW-0489">Methyltransferase</keyword>
<dbReference type="InterPro" id="IPR029063">
    <property type="entry name" value="SAM-dependent_MTases_sf"/>
</dbReference>
<sequence length="276" mass="31470">MNNQSDSVEFEIYSKFDHENVRGEIHLDDAYKFLRKFEDDVAGIIFLDPPFNLGKDYGNGKKQDRKPRGEYISWLNTLITESERVLKPGGALYIYHLPSVATQITGLLNELLQFRHWIAVSMKNTFVRGQWLYPAHYALLYYTKGAPSHFNRPKLNPIKCKHCNSYIKDYGGYKKIIERNGINLSDIWDDLSPVRHNSTKTRSANELPVKLLERIVTISGTVGELYIDPFAGSGNGILAALKAGMHFSACDNEEQYCFLISERIQEELEEGVGISL</sequence>
<dbReference type="AlphaFoldDB" id="A0A532V1P8"/>
<gene>
    <name evidence="6" type="ORF">CEE37_05610</name>
</gene>
<dbReference type="Pfam" id="PF01555">
    <property type="entry name" value="N6_N4_Mtase"/>
    <property type="match status" value="1"/>
</dbReference>
<feature type="domain" description="DNA methylase N-4/N-6" evidence="5">
    <location>
        <begin position="44"/>
        <end position="260"/>
    </location>
</feature>
<comment type="similarity">
    <text evidence="1 4">Belongs to the N(4)/N(6)-methyltransferase family.</text>
</comment>
<dbReference type="EMBL" id="NJBN01000003">
    <property type="protein sequence ID" value="TKJ41144.1"/>
    <property type="molecule type" value="Genomic_DNA"/>
</dbReference>
<dbReference type="PROSITE" id="PS00092">
    <property type="entry name" value="N6_MTASE"/>
    <property type="match status" value="1"/>
</dbReference>
<dbReference type="InterPro" id="IPR001091">
    <property type="entry name" value="RM_Methyltransferase"/>
</dbReference>
<name>A0A532V1P8_UNCL8</name>